<protein>
    <submittedName>
        <fullName evidence="1">Uncharacterized protein</fullName>
    </submittedName>
</protein>
<reference evidence="2" key="1">
    <citation type="submission" date="2018-12" db="EMBL/GenBank/DDBJ databases">
        <title>Tengunoibacter tsumagoiensis gen. nov., sp. nov., Dictyobacter kobayashii sp. nov., D. alpinus sp. nov., and D. joshuensis sp. nov. and description of Dictyobacteraceae fam. nov. within the order Ktedonobacterales isolated from Tengu-no-mugimeshi.</title>
        <authorList>
            <person name="Wang C.M."/>
            <person name="Zheng Y."/>
            <person name="Sakai Y."/>
            <person name="Toyoda A."/>
            <person name="Minakuchi Y."/>
            <person name="Abe K."/>
            <person name="Yokota A."/>
            <person name="Yabe S."/>
        </authorList>
    </citation>
    <scope>NUCLEOTIDE SEQUENCE [LARGE SCALE GENOMIC DNA]</scope>
    <source>
        <strain evidence="2">Uno11</strain>
    </source>
</reference>
<evidence type="ECO:0000313" key="2">
    <source>
        <dbReference type="Proteomes" id="UP000287188"/>
    </source>
</evidence>
<dbReference type="EMBL" id="BIFS01000001">
    <property type="protein sequence ID" value="GCE17750.1"/>
    <property type="molecule type" value="Genomic_DNA"/>
</dbReference>
<keyword evidence="2" id="KW-1185">Reference proteome</keyword>
<evidence type="ECO:0000313" key="1">
    <source>
        <dbReference type="EMBL" id="GCE17750.1"/>
    </source>
</evidence>
<dbReference type="Proteomes" id="UP000287188">
    <property type="component" value="Unassembled WGS sequence"/>
</dbReference>
<organism evidence="1 2">
    <name type="scientific">Dictyobacter kobayashii</name>
    <dbReference type="NCBI Taxonomy" id="2014872"/>
    <lineage>
        <taxon>Bacteria</taxon>
        <taxon>Bacillati</taxon>
        <taxon>Chloroflexota</taxon>
        <taxon>Ktedonobacteria</taxon>
        <taxon>Ktedonobacterales</taxon>
        <taxon>Dictyobacteraceae</taxon>
        <taxon>Dictyobacter</taxon>
    </lineage>
</organism>
<name>A0A402AF57_9CHLR</name>
<comment type="caution">
    <text evidence="1">The sequence shown here is derived from an EMBL/GenBank/DDBJ whole genome shotgun (WGS) entry which is preliminary data.</text>
</comment>
<proteinExistence type="predicted"/>
<dbReference type="AlphaFoldDB" id="A0A402AF57"/>
<accession>A0A402AF57</accession>
<sequence>MPAVLHYREKSTSCALFCLNAANYKQATAKQHSEYHDTSEWMVYNVAANSSLLLEEFTP</sequence>
<gene>
    <name evidence="1" type="ORF">KDK_15500</name>
</gene>